<dbReference type="NCBIfam" id="TIGR01488">
    <property type="entry name" value="HAD-SF-IB"/>
    <property type="match status" value="1"/>
</dbReference>
<dbReference type="InterPro" id="IPR023214">
    <property type="entry name" value="HAD_sf"/>
</dbReference>
<dbReference type="InterPro" id="IPR050582">
    <property type="entry name" value="HAD-like_SerB"/>
</dbReference>
<keyword evidence="1" id="KW-0479">Metal-binding</keyword>
<evidence type="ECO:0000256" key="1">
    <source>
        <dbReference type="ARBA" id="ARBA00022723"/>
    </source>
</evidence>
<dbReference type="Gene3D" id="3.40.50.1000">
    <property type="entry name" value="HAD superfamily/HAD-like"/>
    <property type="match status" value="1"/>
</dbReference>
<dbReference type="OrthoDB" id="9784466at2"/>
<sequence length="247" mass="27716">MSLAIFDLDETLLAGDSCSLFCQFLVDEGLAPTLFLQQDAQMMVRYHAQTLVLSDYIRFLLTPLMHLPVCDIDTLMPLFVERYIRPRLYPEALQLLASYQQQGIRLLIISATSEFIVKAIAKALGINDFLAIQLTTDADFYTGDIRGIATFREGKVKRLKQWLNEQQESLDGAFFYSDSINDLPLLEQVENPVAVNPDAPLLAVATQQHWPVLQWSIPDLTAVVATASSGTPSIQDQSFIRPELNHV</sequence>
<accession>A0A430KRQ7</accession>
<dbReference type="InterPro" id="IPR006385">
    <property type="entry name" value="HAD_hydro_SerB1"/>
</dbReference>
<keyword evidence="3" id="KW-0460">Magnesium</keyword>
<evidence type="ECO:0000256" key="3">
    <source>
        <dbReference type="ARBA" id="ARBA00022842"/>
    </source>
</evidence>
<gene>
    <name evidence="4" type="ORF">EH243_10115</name>
</gene>
<dbReference type="Proteomes" id="UP000283087">
    <property type="component" value="Unassembled WGS sequence"/>
</dbReference>
<dbReference type="AlphaFoldDB" id="A0A430KRQ7"/>
<name>A0A430KRQ7_9GAMM</name>
<keyword evidence="5" id="KW-1185">Reference proteome</keyword>
<dbReference type="EMBL" id="RQXW01000007">
    <property type="protein sequence ID" value="RTE66024.1"/>
    <property type="molecule type" value="Genomic_DNA"/>
</dbReference>
<dbReference type="GO" id="GO:0016787">
    <property type="term" value="F:hydrolase activity"/>
    <property type="evidence" value="ECO:0007669"/>
    <property type="project" value="UniProtKB-KW"/>
</dbReference>
<evidence type="ECO:0000256" key="2">
    <source>
        <dbReference type="ARBA" id="ARBA00022801"/>
    </source>
</evidence>
<keyword evidence="2 4" id="KW-0378">Hydrolase</keyword>
<protein>
    <submittedName>
        <fullName evidence="4">HAD family hydrolase</fullName>
    </submittedName>
</protein>
<organism evidence="4 5">
    <name type="scientific">Amphritea opalescens</name>
    <dbReference type="NCBI Taxonomy" id="2490544"/>
    <lineage>
        <taxon>Bacteria</taxon>
        <taxon>Pseudomonadati</taxon>
        <taxon>Pseudomonadota</taxon>
        <taxon>Gammaproteobacteria</taxon>
        <taxon>Oceanospirillales</taxon>
        <taxon>Oceanospirillaceae</taxon>
        <taxon>Amphritea</taxon>
    </lineage>
</organism>
<dbReference type="SUPFAM" id="SSF56784">
    <property type="entry name" value="HAD-like"/>
    <property type="match status" value="1"/>
</dbReference>
<evidence type="ECO:0000313" key="4">
    <source>
        <dbReference type="EMBL" id="RTE66024.1"/>
    </source>
</evidence>
<dbReference type="InterPro" id="IPR036412">
    <property type="entry name" value="HAD-like_sf"/>
</dbReference>
<dbReference type="PANTHER" id="PTHR43344:SF13">
    <property type="entry name" value="PHOSPHATASE RV3661-RELATED"/>
    <property type="match status" value="1"/>
</dbReference>
<proteinExistence type="predicted"/>
<dbReference type="Pfam" id="PF12710">
    <property type="entry name" value="HAD"/>
    <property type="match status" value="1"/>
</dbReference>
<reference evidence="4 5" key="1">
    <citation type="submission" date="2018-11" db="EMBL/GenBank/DDBJ databases">
        <title>The draft genome sequence of Amphritea opalescens ANRC-JH13T.</title>
        <authorList>
            <person name="Fang Z."/>
            <person name="Zhang Y."/>
            <person name="Han X."/>
        </authorList>
    </citation>
    <scope>NUCLEOTIDE SEQUENCE [LARGE SCALE GENOMIC DNA]</scope>
    <source>
        <strain evidence="4 5">ANRC-JH13</strain>
    </source>
</reference>
<dbReference type="CDD" id="cd02612">
    <property type="entry name" value="HAD_PGPPase"/>
    <property type="match status" value="1"/>
</dbReference>
<comment type="caution">
    <text evidence="4">The sequence shown here is derived from an EMBL/GenBank/DDBJ whole genome shotgun (WGS) entry which is preliminary data.</text>
</comment>
<dbReference type="NCBIfam" id="TIGR01490">
    <property type="entry name" value="HAD-SF-IB-hyp1"/>
    <property type="match status" value="1"/>
</dbReference>
<dbReference type="PANTHER" id="PTHR43344">
    <property type="entry name" value="PHOSPHOSERINE PHOSPHATASE"/>
    <property type="match status" value="1"/>
</dbReference>
<dbReference type="Gene3D" id="1.20.1440.100">
    <property type="entry name" value="SG protein - dephosphorylation function"/>
    <property type="match status" value="1"/>
</dbReference>
<dbReference type="GO" id="GO:0046872">
    <property type="term" value="F:metal ion binding"/>
    <property type="evidence" value="ECO:0007669"/>
    <property type="project" value="UniProtKB-KW"/>
</dbReference>
<evidence type="ECO:0000313" key="5">
    <source>
        <dbReference type="Proteomes" id="UP000283087"/>
    </source>
</evidence>
<dbReference type="RefSeq" id="WP_126158531.1">
    <property type="nucleotide sequence ID" value="NZ_RQXW01000007.1"/>
</dbReference>